<proteinExistence type="predicted"/>
<dbReference type="InterPro" id="IPR055878">
    <property type="entry name" value="DUF7455"/>
</dbReference>
<dbReference type="Pfam" id="PF24254">
    <property type="entry name" value="DUF7455"/>
    <property type="match status" value="1"/>
</dbReference>
<sequence length="74" mass="8142">MNTALAPELTASDRCDRCGAQAYIRARLVNGGELLFCAHHGRQHLPALMDQAVDIHDESDRLSETPQSAPVDER</sequence>
<keyword evidence="3" id="KW-1185">Reference proteome</keyword>
<evidence type="ECO:0000313" key="3">
    <source>
        <dbReference type="Proteomes" id="UP001150259"/>
    </source>
</evidence>
<reference evidence="2 3" key="1">
    <citation type="submission" date="2022-11" db="EMBL/GenBank/DDBJ databases">
        <title>Anaerobic phenanthrene biodegradation by a DNRA strain PheN6.</title>
        <authorList>
            <person name="Zhang Z."/>
        </authorList>
    </citation>
    <scope>NUCLEOTIDE SEQUENCE [LARGE SCALE GENOMIC DNA]</scope>
    <source>
        <strain evidence="2 3">PheN6</strain>
    </source>
</reference>
<dbReference type="Proteomes" id="UP001150259">
    <property type="component" value="Unassembled WGS sequence"/>
</dbReference>
<evidence type="ECO:0000259" key="1">
    <source>
        <dbReference type="Pfam" id="PF24254"/>
    </source>
</evidence>
<dbReference type="RefSeq" id="WP_272462417.1">
    <property type="nucleotide sequence ID" value="NZ_JAPFQL010000044.1"/>
</dbReference>
<feature type="domain" description="DUF7455" evidence="1">
    <location>
        <begin position="9"/>
        <end position="62"/>
    </location>
</feature>
<dbReference type="EMBL" id="JAPFQL010000044">
    <property type="protein sequence ID" value="MDC5697842.1"/>
    <property type="molecule type" value="Genomic_DNA"/>
</dbReference>
<protein>
    <recommendedName>
        <fullName evidence="1">DUF7455 domain-containing protein</fullName>
    </recommendedName>
</protein>
<name>A0ABT5GHV5_9MICO</name>
<evidence type="ECO:0000313" key="2">
    <source>
        <dbReference type="EMBL" id="MDC5697842.1"/>
    </source>
</evidence>
<accession>A0ABT5GHV5</accession>
<gene>
    <name evidence="2" type="ORF">OO014_11275</name>
</gene>
<comment type="caution">
    <text evidence="2">The sequence shown here is derived from an EMBL/GenBank/DDBJ whole genome shotgun (WGS) entry which is preliminary data.</text>
</comment>
<organism evidence="2 3">
    <name type="scientific">Intrasporangium calvum</name>
    <dbReference type="NCBI Taxonomy" id="53358"/>
    <lineage>
        <taxon>Bacteria</taxon>
        <taxon>Bacillati</taxon>
        <taxon>Actinomycetota</taxon>
        <taxon>Actinomycetes</taxon>
        <taxon>Micrococcales</taxon>
        <taxon>Intrasporangiaceae</taxon>
        <taxon>Intrasporangium</taxon>
    </lineage>
</organism>